<accession>A0A6G1JWH9</accession>
<feature type="compositionally biased region" description="Polar residues" evidence="1">
    <location>
        <begin position="79"/>
        <end position="88"/>
    </location>
</feature>
<proteinExistence type="predicted"/>
<evidence type="ECO:0000256" key="2">
    <source>
        <dbReference type="SAM" id="SignalP"/>
    </source>
</evidence>
<dbReference type="OrthoDB" id="412018at2759"/>
<keyword evidence="4" id="KW-1185">Reference proteome</keyword>
<evidence type="ECO:0000256" key="1">
    <source>
        <dbReference type="SAM" id="MobiDB-lite"/>
    </source>
</evidence>
<evidence type="ECO:0000313" key="3">
    <source>
        <dbReference type="EMBL" id="KAF2704969.1"/>
    </source>
</evidence>
<dbReference type="EMBL" id="MU005780">
    <property type="protein sequence ID" value="KAF2704969.1"/>
    <property type="molecule type" value="Genomic_DNA"/>
</dbReference>
<feature type="region of interest" description="Disordered" evidence="1">
    <location>
        <begin position="265"/>
        <end position="331"/>
    </location>
</feature>
<organism evidence="3 4">
    <name type="scientific">Pleomassaria siparia CBS 279.74</name>
    <dbReference type="NCBI Taxonomy" id="1314801"/>
    <lineage>
        <taxon>Eukaryota</taxon>
        <taxon>Fungi</taxon>
        <taxon>Dikarya</taxon>
        <taxon>Ascomycota</taxon>
        <taxon>Pezizomycotina</taxon>
        <taxon>Dothideomycetes</taxon>
        <taxon>Pleosporomycetidae</taxon>
        <taxon>Pleosporales</taxon>
        <taxon>Pleomassariaceae</taxon>
        <taxon>Pleomassaria</taxon>
    </lineage>
</organism>
<reference evidence="3" key="1">
    <citation type="journal article" date="2020" name="Stud. Mycol.">
        <title>101 Dothideomycetes genomes: a test case for predicting lifestyles and emergence of pathogens.</title>
        <authorList>
            <person name="Haridas S."/>
            <person name="Albert R."/>
            <person name="Binder M."/>
            <person name="Bloem J."/>
            <person name="Labutti K."/>
            <person name="Salamov A."/>
            <person name="Andreopoulos B."/>
            <person name="Baker S."/>
            <person name="Barry K."/>
            <person name="Bills G."/>
            <person name="Bluhm B."/>
            <person name="Cannon C."/>
            <person name="Castanera R."/>
            <person name="Culley D."/>
            <person name="Daum C."/>
            <person name="Ezra D."/>
            <person name="Gonzalez J."/>
            <person name="Henrissat B."/>
            <person name="Kuo A."/>
            <person name="Liang C."/>
            <person name="Lipzen A."/>
            <person name="Lutzoni F."/>
            <person name="Magnuson J."/>
            <person name="Mondo S."/>
            <person name="Nolan M."/>
            <person name="Ohm R."/>
            <person name="Pangilinan J."/>
            <person name="Park H.-J."/>
            <person name="Ramirez L."/>
            <person name="Alfaro M."/>
            <person name="Sun H."/>
            <person name="Tritt A."/>
            <person name="Yoshinaga Y."/>
            <person name="Zwiers L.-H."/>
            <person name="Turgeon B."/>
            <person name="Goodwin S."/>
            <person name="Spatafora J."/>
            <person name="Crous P."/>
            <person name="Grigoriev I."/>
        </authorList>
    </citation>
    <scope>NUCLEOTIDE SEQUENCE</scope>
    <source>
        <strain evidence="3">CBS 279.74</strain>
    </source>
</reference>
<feature type="chain" id="PRO_5026216266" evidence="2">
    <location>
        <begin position="19"/>
        <end position="427"/>
    </location>
</feature>
<dbReference type="AlphaFoldDB" id="A0A6G1JWH9"/>
<keyword evidence="2" id="KW-0732">Signal</keyword>
<evidence type="ECO:0000313" key="4">
    <source>
        <dbReference type="Proteomes" id="UP000799428"/>
    </source>
</evidence>
<protein>
    <submittedName>
        <fullName evidence="3">Uncharacterized protein</fullName>
    </submittedName>
</protein>
<feature type="region of interest" description="Disordered" evidence="1">
    <location>
        <begin position="48"/>
        <end position="88"/>
    </location>
</feature>
<dbReference type="Proteomes" id="UP000799428">
    <property type="component" value="Unassembled WGS sequence"/>
</dbReference>
<feature type="signal peptide" evidence="2">
    <location>
        <begin position="1"/>
        <end position="18"/>
    </location>
</feature>
<feature type="compositionally biased region" description="Basic residues" evidence="1">
    <location>
        <begin position="65"/>
        <end position="78"/>
    </location>
</feature>
<gene>
    <name evidence="3" type="ORF">K504DRAFT_506442</name>
</gene>
<name>A0A6G1JWH9_9PLEO</name>
<sequence>MILMISLLPLSPAGMSEATEAGTVVKRRFWKRQRPWSIKAVANNKMSVPDRKSNIGTRLSELRPPQKKKLSYPQHQHHFNSTPSLPDQQAYRSNTGLDYTSIVTAMSMSSAPITPPPEPRQRIVLTDAPCVICCQYTSDRLPTTSSERLNTRASCSHEAKNYEEGYDSLSSWDVFRQSAARRIEEDDSATNSVLRLQKYGLVLVCYRPSDTVVKAGMSCKQRAFLHFMIPTRHERIPVLFVHSLIDKLLLDENLYTTVYPETDHRPWLPSPYSPSGTPPVSVSRDVQPGPVSRDVQPGPVSRDVQPVPVSTDVQPVPVSTDVQPGPVSRDVQPVPVSRDLHLVDTRENTLQCLIRHFQKVPSKGAQVVLLPEYVVTTFFPRHSITEETKLESFFEHGDVTTVADTRGPFDRAKEVTVDAEVIAYIEW</sequence>